<dbReference type="GO" id="GO:0004540">
    <property type="term" value="F:RNA nuclease activity"/>
    <property type="evidence" value="ECO:0007669"/>
    <property type="project" value="InterPro"/>
</dbReference>
<accession>A0A809RXC8</accession>
<evidence type="ECO:0000313" key="2">
    <source>
        <dbReference type="EMBL" id="BBO24562.1"/>
    </source>
</evidence>
<feature type="domain" description="NYN" evidence="1">
    <location>
        <begin position="6"/>
        <end position="152"/>
    </location>
</feature>
<proteinExistence type="predicted"/>
<protein>
    <recommendedName>
        <fullName evidence="1">NYN domain-containing protein</fullName>
    </recommendedName>
</protein>
<dbReference type="KEGG" id="npy:NPRO_21570"/>
<dbReference type="PANTHER" id="PTHR35811">
    <property type="entry name" value="SLR1870 PROTEIN"/>
    <property type="match status" value="1"/>
</dbReference>
<evidence type="ECO:0000313" key="3">
    <source>
        <dbReference type="Proteomes" id="UP000662873"/>
    </source>
</evidence>
<dbReference type="EMBL" id="AP021858">
    <property type="protein sequence ID" value="BBO24562.1"/>
    <property type="molecule type" value="Genomic_DNA"/>
</dbReference>
<dbReference type="Proteomes" id="UP000662873">
    <property type="component" value="Chromosome"/>
</dbReference>
<dbReference type="Pfam" id="PF01936">
    <property type="entry name" value="NYN"/>
    <property type="match status" value="1"/>
</dbReference>
<organism evidence="2 3">
    <name type="scientific">Candidatus Nitrosymbiomonas proteolyticus</name>
    <dbReference type="NCBI Taxonomy" id="2608984"/>
    <lineage>
        <taxon>Bacteria</taxon>
        <taxon>Bacillati</taxon>
        <taxon>Armatimonadota</taxon>
        <taxon>Armatimonadota incertae sedis</taxon>
        <taxon>Candidatus Nitrosymbiomonas</taxon>
    </lineage>
</organism>
<dbReference type="InterPro" id="IPR021139">
    <property type="entry name" value="NYN"/>
</dbReference>
<dbReference type="AlphaFoldDB" id="A0A809RXC8"/>
<evidence type="ECO:0000259" key="1">
    <source>
        <dbReference type="Pfam" id="PF01936"/>
    </source>
</evidence>
<name>A0A809RXC8_9BACT</name>
<gene>
    <name evidence="2" type="ORF">NPRO_21570</name>
</gene>
<dbReference type="PANTHER" id="PTHR35811:SF1">
    <property type="entry name" value="HTH OST-TYPE DOMAIN-CONTAINING PROTEIN"/>
    <property type="match status" value="1"/>
</dbReference>
<reference evidence="2" key="1">
    <citation type="journal article" name="DNA Res.">
        <title>The physiological potential of anammox bacteria as revealed by their core genome structure.</title>
        <authorList>
            <person name="Okubo T."/>
            <person name="Toyoda A."/>
            <person name="Fukuhara K."/>
            <person name="Uchiyama I."/>
            <person name="Harigaya Y."/>
            <person name="Kuroiwa M."/>
            <person name="Suzuki T."/>
            <person name="Murakami Y."/>
            <person name="Suwa Y."/>
            <person name="Takami H."/>
        </authorList>
    </citation>
    <scope>NUCLEOTIDE SEQUENCE</scope>
    <source>
        <strain evidence="2">317325-2</strain>
    </source>
</reference>
<dbReference type="Gene3D" id="3.40.50.1010">
    <property type="entry name" value="5'-nuclease"/>
    <property type="match status" value="1"/>
</dbReference>
<sequence>MPSLGALYLDIENVYWHLVNDRQFEPDDAGEALLSVVRKTREHFVDTFDTECIVENAYADFDRIEASIQGPLFLAGIETKNVLSTDHKNAADMRLCIDAMEVLYTRKEIECFVFVAGDRDYIPVIRHLKQMAKRVFVVAFNEALSGDLRQVVPDDRIIDIDQLGLDLSVSKSSASERQLEEKPADRVAVASEIASTKQVRSKSDVPVESANERRALDVLLTNFSQHKEIWMTPFIKTLREELPLLAEYERKAIIGSLQTCGAISVEYREGIHPHSGEYVRYAVILVNWDHPTVRELNPG</sequence>